<dbReference type="AlphaFoldDB" id="A0A5J4TAW0"/>
<feature type="non-terminal residue" evidence="2">
    <location>
        <position position="120"/>
    </location>
</feature>
<dbReference type="InterPro" id="IPR011009">
    <property type="entry name" value="Kinase-like_dom_sf"/>
</dbReference>
<dbReference type="PROSITE" id="PS50011">
    <property type="entry name" value="PROTEIN_KINASE_DOM"/>
    <property type="match status" value="1"/>
</dbReference>
<dbReference type="SUPFAM" id="SSF56112">
    <property type="entry name" value="Protein kinase-like (PK-like)"/>
    <property type="match status" value="1"/>
</dbReference>
<dbReference type="Gene3D" id="1.10.510.10">
    <property type="entry name" value="Transferase(Phosphotransferase) domain 1"/>
    <property type="match status" value="1"/>
</dbReference>
<reference evidence="2 3" key="1">
    <citation type="submission" date="2019-03" db="EMBL/GenBank/DDBJ databases">
        <title>Single cell metagenomics reveals metabolic interactions within the superorganism composed of flagellate Streblomastix strix and complex community of Bacteroidetes bacteria on its surface.</title>
        <authorList>
            <person name="Treitli S.C."/>
            <person name="Kolisko M."/>
            <person name="Husnik F."/>
            <person name="Keeling P."/>
            <person name="Hampl V."/>
        </authorList>
    </citation>
    <scope>NUCLEOTIDE SEQUENCE [LARGE SCALE GENOMIC DNA]</scope>
    <source>
        <strain evidence="2">ST1C</strain>
    </source>
</reference>
<evidence type="ECO:0000313" key="2">
    <source>
        <dbReference type="EMBL" id="KAA6354983.1"/>
    </source>
</evidence>
<dbReference type="GO" id="GO:0004672">
    <property type="term" value="F:protein kinase activity"/>
    <property type="evidence" value="ECO:0007669"/>
    <property type="project" value="InterPro"/>
</dbReference>
<organism evidence="2 3">
    <name type="scientific">Streblomastix strix</name>
    <dbReference type="NCBI Taxonomy" id="222440"/>
    <lineage>
        <taxon>Eukaryota</taxon>
        <taxon>Metamonada</taxon>
        <taxon>Preaxostyla</taxon>
        <taxon>Oxymonadida</taxon>
        <taxon>Streblomastigidae</taxon>
        <taxon>Streblomastix</taxon>
    </lineage>
</organism>
<proteinExistence type="predicted"/>
<comment type="caution">
    <text evidence="2">The sequence shown here is derived from an EMBL/GenBank/DDBJ whole genome shotgun (WGS) entry which is preliminary data.</text>
</comment>
<evidence type="ECO:0000313" key="3">
    <source>
        <dbReference type="Proteomes" id="UP000324800"/>
    </source>
</evidence>
<dbReference type="Pfam" id="PF00069">
    <property type="entry name" value="Pkinase"/>
    <property type="match status" value="1"/>
</dbReference>
<sequence>MNSLEKVVNAGKILMEFLSYFHGHDLVHCNFQPSSFLLHYDHRTNCVIPKVCHLSESQPVGQLKKAKGLIRTHEFHPPEVIQMKGGYDYGIDIYGLGLSLYLLGSGKFSYLFHDEEEKMR</sequence>
<accession>A0A5J4TAW0</accession>
<protein>
    <recommendedName>
        <fullName evidence="1">Protein kinase domain-containing protein</fullName>
    </recommendedName>
</protein>
<feature type="domain" description="Protein kinase" evidence="1">
    <location>
        <begin position="1"/>
        <end position="120"/>
    </location>
</feature>
<gene>
    <name evidence="2" type="ORF">EZS28_049490</name>
</gene>
<dbReference type="InterPro" id="IPR000719">
    <property type="entry name" value="Prot_kinase_dom"/>
</dbReference>
<evidence type="ECO:0000259" key="1">
    <source>
        <dbReference type="PROSITE" id="PS50011"/>
    </source>
</evidence>
<dbReference type="EMBL" id="SNRW01035376">
    <property type="protein sequence ID" value="KAA6354983.1"/>
    <property type="molecule type" value="Genomic_DNA"/>
</dbReference>
<dbReference type="Proteomes" id="UP000324800">
    <property type="component" value="Unassembled WGS sequence"/>
</dbReference>
<name>A0A5J4TAW0_9EUKA</name>
<dbReference type="GO" id="GO:0005524">
    <property type="term" value="F:ATP binding"/>
    <property type="evidence" value="ECO:0007669"/>
    <property type="project" value="InterPro"/>
</dbReference>